<feature type="region of interest" description="Disordered" evidence="8">
    <location>
        <begin position="125"/>
        <end position="179"/>
    </location>
</feature>
<evidence type="ECO:0000313" key="10">
    <source>
        <dbReference type="EMBL" id="MFH4975835.1"/>
    </source>
</evidence>
<evidence type="ECO:0000256" key="8">
    <source>
        <dbReference type="SAM" id="MobiDB-lite"/>
    </source>
</evidence>
<name>A0ABD6E824_9BILA</name>
<dbReference type="InterPro" id="IPR013087">
    <property type="entry name" value="Znf_C2H2_type"/>
</dbReference>
<dbReference type="Proteomes" id="UP001608902">
    <property type="component" value="Unassembled WGS sequence"/>
</dbReference>
<gene>
    <name evidence="10" type="ORF">AB6A40_002544</name>
</gene>
<keyword evidence="6" id="KW-0539">Nucleus</keyword>
<dbReference type="GO" id="GO:0005634">
    <property type="term" value="C:nucleus"/>
    <property type="evidence" value="ECO:0007669"/>
    <property type="project" value="UniProtKB-SubCell"/>
</dbReference>
<protein>
    <recommendedName>
        <fullName evidence="9">C2H2-type domain-containing protein</fullName>
    </recommendedName>
</protein>
<dbReference type="PANTHER" id="PTHR24388">
    <property type="entry name" value="ZINC FINGER PROTEIN"/>
    <property type="match status" value="1"/>
</dbReference>
<feature type="compositionally biased region" description="Basic and acidic residues" evidence="8">
    <location>
        <begin position="158"/>
        <end position="179"/>
    </location>
</feature>
<accession>A0ABD6E824</accession>
<evidence type="ECO:0000256" key="1">
    <source>
        <dbReference type="ARBA" id="ARBA00004123"/>
    </source>
</evidence>
<dbReference type="PROSITE" id="PS50157">
    <property type="entry name" value="ZINC_FINGER_C2H2_2"/>
    <property type="match status" value="1"/>
</dbReference>
<evidence type="ECO:0000256" key="5">
    <source>
        <dbReference type="ARBA" id="ARBA00022833"/>
    </source>
</evidence>
<keyword evidence="2" id="KW-0479">Metal-binding</keyword>
<keyword evidence="3" id="KW-0677">Repeat</keyword>
<comment type="subcellular location">
    <subcellularLocation>
        <location evidence="1">Nucleus</location>
    </subcellularLocation>
</comment>
<sequence length="330" mass="36296">MTSVDFQFFVVGQPSPPITSSSDCDTPTTSASATFTTVLPNAIYLPVAHHDGPSSCVQVVGYPQIVIPVAIARSNSSVSRPTLYVDPVLTQGIQMASSLQIGDEIGYVHLLTSMIPSTSNDYSNFESVPSAQKVRQERSSLKRTSQASNDAKPLDLSLHIKEKRVADGSRDETPLKSGEPEAKRFPCECGVVFSSEVTLAGHRKYYCNNGTTHENAFREPQRRTPSRCHQCDFQPASASQLSQHMRTNHSVVQAYVCKLCGYKGYSQRGIKSHLRTHDDASSVESLMNNQVYAITAHSRPVQCSQCSKSFATRNLQRRHHCGDRPKSDLS</sequence>
<evidence type="ECO:0000256" key="7">
    <source>
        <dbReference type="PROSITE-ProRule" id="PRU00042"/>
    </source>
</evidence>
<dbReference type="EMBL" id="JBGFUD010001150">
    <property type="protein sequence ID" value="MFH4975835.1"/>
    <property type="molecule type" value="Genomic_DNA"/>
</dbReference>
<dbReference type="AlphaFoldDB" id="A0ABD6E824"/>
<dbReference type="SMART" id="SM00355">
    <property type="entry name" value="ZnF_C2H2"/>
    <property type="match status" value="3"/>
</dbReference>
<evidence type="ECO:0000256" key="4">
    <source>
        <dbReference type="ARBA" id="ARBA00022771"/>
    </source>
</evidence>
<dbReference type="PANTHER" id="PTHR24388:SF54">
    <property type="entry name" value="PROTEIN ESCARGOT"/>
    <property type="match status" value="1"/>
</dbReference>
<dbReference type="Gene3D" id="3.30.160.60">
    <property type="entry name" value="Classic Zinc Finger"/>
    <property type="match status" value="2"/>
</dbReference>
<keyword evidence="4 7" id="KW-0863">Zinc-finger</keyword>
<dbReference type="InterPro" id="IPR050527">
    <property type="entry name" value="Snail/Krueppel_Znf"/>
</dbReference>
<proteinExistence type="predicted"/>
<dbReference type="GO" id="GO:0008270">
    <property type="term" value="F:zinc ion binding"/>
    <property type="evidence" value="ECO:0007669"/>
    <property type="project" value="UniProtKB-KW"/>
</dbReference>
<evidence type="ECO:0000259" key="9">
    <source>
        <dbReference type="PROSITE" id="PS50157"/>
    </source>
</evidence>
<keyword evidence="11" id="KW-1185">Reference proteome</keyword>
<dbReference type="SUPFAM" id="SSF57667">
    <property type="entry name" value="beta-beta-alpha zinc fingers"/>
    <property type="match status" value="1"/>
</dbReference>
<organism evidence="10 11">
    <name type="scientific">Gnathostoma spinigerum</name>
    <dbReference type="NCBI Taxonomy" id="75299"/>
    <lineage>
        <taxon>Eukaryota</taxon>
        <taxon>Metazoa</taxon>
        <taxon>Ecdysozoa</taxon>
        <taxon>Nematoda</taxon>
        <taxon>Chromadorea</taxon>
        <taxon>Rhabditida</taxon>
        <taxon>Spirurina</taxon>
        <taxon>Gnathostomatomorpha</taxon>
        <taxon>Gnathostomatoidea</taxon>
        <taxon>Gnathostomatidae</taxon>
        <taxon>Gnathostoma</taxon>
    </lineage>
</organism>
<keyword evidence="5" id="KW-0862">Zinc</keyword>
<evidence type="ECO:0000313" key="11">
    <source>
        <dbReference type="Proteomes" id="UP001608902"/>
    </source>
</evidence>
<comment type="caution">
    <text evidence="10">The sequence shown here is derived from an EMBL/GenBank/DDBJ whole genome shotgun (WGS) entry which is preliminary data.</text>
</comment>
<evidence type="ECO:0000256" key="2">
    <source>
        <dbReference type="ARBA" id="ARBA00022723"/>
    </source>
</evidence>
<evidence type="ECO:0000256" key="6">
    <source>
        <dbReference type="ARBA" id="ARBA00023242"/>
    </source>
</evidence>
<reference evidence="10 11" key="1">
    <citation type="submission" date="2024-08" db="EMBL/GenBank/DDBJ databases">
        <title>Gnathostoma spinigerum genome.</title>
        <authorList>
            <person name="Gonzalez-Bertolin B."/>
            <person name="Monzon S."/>
            <person name="Zaballos A."/>
            <person name="Jimenez P."/>
            <person name="Dekumyoy P."/>
            <person name="Varona S."/>
            <person name="Cuesta I."/>
            <person name="Sumanam S."/>
            <person name="Adisakwattana P."/>
            <person name="Gasser R.B."/>
            <person name="Hernandez-Gonzalez A."/>
            <person name="Young N.D."/>
            <person name="Perteguer M.J."/>
        </authorList>
    </citation>
    <scope>NUCLEOTIDE SEQUENCE [LARGE SCALE GENOMIC DNA]</scope>
    <source>
        <strain evidence="10">AL3</strain>
        <tissue evidence="10">Liver</tissue>
    </source>
</reference>
<feature type="domain" description="C2H2-type" evidence="9">
    <location>
        <begin position="255"/>
        <end position="282"/>
    </location>
</feature>
<evidence type="ECO:0000256" key="3">
    <source>
        <dbReference type="ARBA" id="ARBA00022737"/>
    </source>
</evidence>
<dbReference type="InterPro" id="IPR036236">
    <property type="entry name" value="Znf_C2H2_sf"/>
</dbReference>